<protein>
    <recommendedName>
        <fullName evidence="2">DUF4865 domain-containing protein</fullName>
    </recommendedName>
</protein>
<dbReference type="Pfam" id="PF16157">
    <property type="entry name" value="DUF4865"/>
    <property type="match status" value="1"/>
</dbReference>
<accession>W8Y1K4</accession>
<organism evidence="1">
    <name type="scientific">Bacillus thuringiensis DB27</name>
    <dbReference type="NCBI Taxonomy" id="1431339"/>
    <lineage>
        <taxon>Bacteria</taxon>
        <taxon>Bacillati</taxon>
        <taxon>Bacillota</taxon>
        <taxon>Bacilli</taxon>
        <taxon>Bacillales</taxon>
        <taxon>Bacillaceae</taxon>
        <taxon>Bacillus</taxon>
        <taxon>Bacillus cereus group</taxon>
    </lineage>
</organism>
<sequence length="193" mass="22714">MIGMQYKVILPKDYDMEIIKKRVKDNGYKTDGFQALNFKAYLITETEKDGNFYNCYAPLYIWNGHEGMNKFIFEGYYDNILQSFGWQQINIGVPLVVNLSDDFKKCKYAVEYVGSISQKNSLIETQFNFFNKNVQNTENCKGNVIVYNPDKWGYSQFEFYEVKPEIEEIGDITHAHQLKDFYYPQVQKNVILS</sequence>
<name>W8Y1K4_BACTU</name>
<reference evidence="1" key="2">
    <citation type="submission" date="2014-01" db="EMBL/GenBank/DDBJ databases">
        <authorList>
            <person name="Aslett M."/>
        </authorList>
    </citation>
    <scope>NUCLEOTIDE SEQUENCE [LARGE SCALE GENOMIC DNA]</scope>
    <source>
        <strain evidence="1">DB27</strain>
    </source>
</reference>
<dbReference type="EMBL" id="HG810017">
    <property type="protein sequence ID" value="CDN35339.1"/>
    <property type="molecule type" value="Genomic_DNA"/>
</dbReference>
<gene>
    <name evidence="1" type="ORF">BTDB27_001681</name>
</gene>
<reference evidence="1" key="1">
    <citation type="submission" date="2014-01" db="EMBL/GenBank/DDBJ databases">
        <title>Draft genome sequence of highly nematicidal Bacillus thuringiensis DB27.</title>
        <authorList>
            <person name="Iatsenko I."/>
            <person name="Pickard D."/>
            <person name="Corton C."/>
            <person name="Dougan G."/>
            <person name="Sommer R.J."/>
        </authorList>
    </citation>
    <scope>NUCLEOTIDE SEQUENCE [LARGE SCALE GENOMIC DNA]</scope>
    <source>
        <strain evidence="1">DB27</strain>
    </source>
</reference>
<evidence type="ECO:0000313" key="1">
    <source>
        <dbReference type="EMBL" id="CDN35339.1"/>
    </source>
</evidence>
<dbReference type="RefSeq" id="WP_050595354.1">
    <property type="nucleotide sequence ID" value="NZ_HG810017.1"/>
</dbReference>
<evidence type="ECO:0008006" key="2">
    <source>
        <dbReference type="Google" id="ProtNLM"/>
    </source>
</evidence>
<dbReference type="AlphaFoldDB" id="W8Y1K4"/>
<proteinExistence type="predicted"/>
<dbReference type="InterPro" id="IPR032349">
    <property type="entry name" value="DUF4865"/>
</dbReference>
<dbReference type="HOGENOM" id="CLU_087283_0_0_9"/>
<dbReference type="Proteomes" id="UP000030682">
    <property type="component" value="Unassembled WGS sequence"/>
</dbReference>